<gene>
    <name evidence="5" type="ORF">REIFOR_01830</name>
</gene>
<dbReference type="InterPro" id="IPR009014">
    <property type="entry name" value="Transketo_C/PFOR_II"/>
</dbReference>
<dbReference type="EMBL" id="CP011797">
    <property type="protein sequence ID" value="ATX76967.1"/>
    <property type="molecule type" value="Genomic_DNA"/>
</dbReference>
<dbReference type="Gene3D" id="3.40.50.920">
    <property type="match status" value="1"/>
</dbReference>
<evidence type="ECO:0000256" key="3">
    <source>
        <dbReference type="ARBA" id="ARBA00023052"/>
    </source>
</evidence>
<keyword evidence="3" id="KW-0786">Thiamine pyrophosphate</keyword>
<keyword evidence="2" id="KW-0560">Oxidoreductase</keyword>
<keyword evidence="5" id="KW-0670">Pyruvate</keyword>
<protein>
    <submittedName>
        <fullName evidence="5">Pyruvate/2-oxoglutarate dehydrogenase complex, dehydrogenase component beta subunit</fullName>
    </submittedName>
</protein>
<feature type="domain" description="Transketolase-like pyrimidine-binding" evidence="4">
    <location>
        <begin position="4"/>
        <end position="173"/>
    </location>
</feature>
<dbReference type="AlphaFoldDB" id="A0A2K8KQF7"/>
<proteinExistence type="predicted"/>
<name>A0A2K8KQF7_9GAMM</name>
<sequence>MTKITYWAAIRAAIEQAMASDKRVVLMAQAAHQPDEGYGLANDLSARFSPERVRICPLSAADLVCAGIGAALGGLKPVLEVSSANSLAVLAPLVSNAASLGFKTGGQLSVPLVIRMMAGAAQPSPSLANWIAQIPGIKVLVPATVTDARYMLAEALADPEPTVIFEHRLLYNKEERCTPRTLAYSAERALVRRPGNDLTLIAYSAYLDEALAVADRLQASDNKSIEVIDLRCLRPLDSETLFKSVRKTHRAALVDESWKTGSFAAEICVQLVEHCWPDLHAPIRRVCSAEVPLLYPDHLTQAARPQRRDIEALARSVLGLVG</sequence>
<dbReference type="Pfam" id="PF02780">
    <property type="entry name" value="Transketolase_C"/>
    <property type="match status" value="1"/>
</dbReference>
<dbReference type="Pfam" id="PF02779">
    <property type="entry name" value="Transket_pyr"/>
    <property type="match status" value="1"/>
</dbReference>
<evidence type="ECO:0000259" key="4">
    <source>
        <dbReference type="SMART" id="SM00861"/>
    </source>
</evidence>
<dbReference type="InterPro" id="IPR029061">
    <property type="entry name" value="THDP-binding"/>
</dbReference>
<dbReference type="InterPro" id="IPR005475">
    <property type="entry name" value="Transketolase-like_Pyr-bd"/>
</dbReference>
<keyword evidence="6" id="KW-1185">Reference proteome</keyword>
<dbReference type="GO" id="GO:0016491">
    <property type="term" value="F:oxidoreductase activity"/>
    <property type="evidence" value="ECO:0007669"/>
    <property type="project" value="UniProtKB-KW"/>
</dbReference>
<dbReference type="KEGG" id="rfo:REIFOR_01830"/>
<dbReference type="OrthoDB" id="9780894at2"/>
<evidence type="ECO:0000313" key="5">
    <source>
        <dbReference type="EMBL" id="ATX76967.1"/>
    </source>
</evidence>
<evidence type="ECO:0000256" key="1">
    <source>
        <dbReference type="ARBA" id="ARBA00001964"/>
    </source>
</evidence>
<organism evidence="5 6">
    <name type="scientific">Reinekea forsetii</name>
    <dbReference type="NCBI Taxonomy" id="1336806"/>
    <lineage>
        <taxon>Bacteria</taxon>
        <taxon>Pseudomonadati</taxon>
        <taxon>Pseudomonadota</taxon>
        <taxon>Gammaproteobacteria</taxon>
        <taxon>Oceanospirillales</taxon>
        <taxon>Saccharospirillaceae</taxon>
        <taxon>Reinekea</taxon>
    </lineage>
</organism>
<reference evidence="5 6" key="1">
    <citation type="journal article" date="2017" name="Environ. Microbiol.">
        <title>Genomic and physiological analyses of 'Reinekea forsetii' reveal a versatile opportunistic lifestyle during spring algae blooms.</title>
        <authorList>
            <person name="Avci B."/>
            <person name="Hahnke R.L."/>
            <person name="Chafee M."/>
            <person name="Fischer T."/>
            <person name="Gruber-Vodicka H."/>
            <person name="Tegetmeyer H.E."/>
            <person name="Harder J."/>
            <person name="Fuchs B.M."/>
            <person name="Amann R.I."/>
            <person name="Teeling H."/>
        </authorList>
    </citation>
    <scope>NUCLEOTIDE SEQUENCE [LARGE SCALE GENOMIC DNA]</scope>
    <source>
        <strain evidence="5 6">Hel1_31_D35</strain>
    </source>
</reference>
<evidence type="ECO:0000313" key="6">
    <source>
        <dbReference type="Proteomes" id="UP000229757"/>
    </source>
</evidence>
<dbReference type="Gene3D" id="3.40.50.970">
    <property type="match status" value="1"/>
</dbReference>
<dbReference type="InterPro" id="IPR033248">
    <property type="entry name" value="Transketolase_C"/>
</dbReference>
<dbReference type="RefSeq" id="WP_100257261.1">
    <property type="nucleotide sequence ID" value="NZ_CP011797.1"/>
</dbReference>
<dbReference type="PANTHER" id="PTHR43257">
    <property type="entry name" value="PYRUVATE DEHYDROGENASE E1 COMPONENT BETA SUBUNIT"/>
    <property type="match status" value="1"/>
</dbReference>
<dbReference type="SMART" id="SM00861">
    <property type="entry name" value="Transket_pyr"/>
    <property type="match status" value="1"/>
</dbReference>
<dbReference type="PANTHER" id="PTHR43257:SF2">
    <property type="entry name" value="PYRUVATE DEHYDROGENASE E1 COMPONENT SUBUNIT BETA"/>
    <property type="match status" value="1"/>
</dbReference>
<evidence type="ECO:0000256" key="2">
    <source>
        <dbReference type="ARBA" id="ARBA00023002"/>
    </source>
</evidence>
<dbReference type="Proteomes" id="UP000229757">
    <property type="component" value="Chromosome"/>
</dbReference>
<dbReference type="SUPFAM" id="SSF52922">
    <property type="entry name" value="TK C-terminal domain-like"/>
    <property type="match status" value="1"/>
</dbReference>
<comment type="cofactor">
    <cofactor evidence="1">
        <name>thiamine diphosphate</name>
        <dbReference type="ChEBI" id="CHEBI:58937"/>
    </cofactor>
</comment>
<dbReference type="SUPFAM" id="SSF52518">
    <property type="entry name" value="Thiamin diphosphate-binding fold (THDP-binding)"/>
    <property type="match status" value="1"/>
</dbReference>
<accession>A0A2K8KQF7</accession>